<evidence type="ECO:0000256" key="1">
    <source>
        <dbReference type="SAM" id="MobiDB-lite"/>
    </source>
</evidence>
<dbReference type="Gene3D" id="1.25.40.10">
    <property type="entry name" value="Tetratricopeptide repeat domain"/>
    <property type="match status" value="1"/>
</dbReference>
<dbReference type="AlphaFoldDB" id="A0A2U3NKZ3"/>
<sequence>VTARAAICLNMIVKNEADVVAETLDSVAPYISSWVIVDTGSADGTQDAIRKRMARLGIPGELHERPWRNFGHNRTEALNLAQGHGDYIWVIDADDIVVGTPEFTELSADIYRMRLGDASFTYWRPQLFRDGVRVRYEGVVHETAVWESDCVVGRLEGDYYVESRRLGARSQDPQKYARDRDLLLAEVERNPENARSVFYLAQSYFDLGDFANARKWYERRVEMGGSDEEVYYSMLRLAESMAGLDWPWLVVQDVYLQAWEFRPTRAEALYAIARRYREQQRYLPGHLFAQRAAQIPFPEKDLLFVGADIYAWRAVDEQAVCASQLGKHAEAFMLCRRLLALSDIPDGDRQRIAVNRDVSVPVMLEAAASYPDALVQRLVPGSGAKVVVSLIAGPDRETTEQAINSFLNCCLDLSIWFGRLLVVDAGLSALDRALLRERYGFLEFVDCGPGDSPATQLAQLRAQILGRFWLHLGQGWQFFAPENFITRLIAVLESEPQVFQVGINFADAVKLTGVCAAEQEVRRENYGGRYVLTDAVASGPALFDTARLDRAGGIGGSDPDPIAELGWRAAAVGLQTATLDEVLCIAAARPVRQPKAPARVAKKAAVRSAQRPKAPARVAKKAGARSVQQPKAPARVAKKAAGRSVQQPKAPVRAAKKGTARPVQPSKAPARVAKKAAGRSVQQPKAPVRAAKKGTARPVQPSKAPARVAKKAAARPVRQPKAARVAKKAAARPVRQPKAPVRVAKKAAGRPVRQPKAPARAAKKGTARPVQPSKAPARVAKKTAARPVQQPKAAAPVAKKGRRGKIPPQ</sequence>
<feature type="region of interest" description="Disordered" evidence="1">
    <location>
        <begin position="594"/>
        <end position="809"/>
    </location>
</feature>
<dbReference type="GO" id="GO:0016740">
    <property type="term" value="F:transferase activity"/>
    <property type="evidence" value="ECO:0007669"/>
    <property type="project" value="UniProtKB-KW"/>
</dbReference>
<dbReference type="PANTHER" id="PTHR43630:SF2">
    <property type="entry name" value="GLYCOSYLTRANSFERASE"/>
    <property type="match status" value="1"/>
</dbReference>
<dbReference type="InterPro" id="IPR011990">
    <property type="entry name" value="TPR-like_helical_dom_sf"/>
</dbReference>
<feature type="compositionally biased region" description="Low complexity" evidence="1">
    <location>
        <begin position="714"/>
        <end position="723"/>
    </location>
</feature>
<protein>
    <submittedName>
        <fullName evidence="3">Glycosyl transferase family protein</fullName>
    </submittedName>
</protein>
<gene>
    <name evidence="3" type="ORF">MTAB308_5728</name>
</gene>
<dbReference type="SUPFAM" id="SSF48452">
    <property type="entry name" value="TPR-like"/>
    <property type="match status" value="1"/>
</dbReference>
<dbReference type="PANTHER" id="PTHR43630">
    <property type="entry name" value="POLY-BETA-1,6-N-ACETYL-D-GLUCOSAMINE SYNTHASE"/>
    <property type="match status" value="1"/>
</dbReference>
<dbReference type="STRING" id="1841859.GCA_900157385_05730"/>
<dbReference type="EMBL" id="FTRV01000017">
    <property type="protein sequence ID" value="SPM32201.1"/>
    <property type="molecule type" value="Genomic_DNA"/>
</dbReference>
<proteinExistence type="predicted"/>
<dbReference type="SUPFAM" id="SSF53448">
    <property type="entry name" value="Nucleotide-diphospho-sugar transferases"/>
    <property type="match status" value="1"/>
</dbReference>
<feature type="compositionally biased region" description="Low complexity" evidence="1">
    <location>
        <begin position="731"/>
        <end position="742"/>
    </location>
</feature>
<feature type="compositionally biased region" description="Low complexity" evidence="1">
    <location>
        <begin position="785"/>
        <end position="798"/>
    </location>
</feature>
<evidence type="ECO:0000259" key="2">
    <source>
        <dbReference type="Pfam" id="PF00535"/>
    </source>
</evidence>
<feature type="compositionally biased region" description="Basic residues" evidence="1">
    <location>
        <begin position="799"/>
        <end position="809"/>
    </location>
</feature>
<dbReference type="Gene3D" id="3.90.550.10">
    <property type="entry name" value="Spore Coat Polysaccharide Biosynthesis Protein SpsA, Chain A"/>
    <property type="match status" value="1"/>
</dbReference>
<keyword evidence="3" id="KW-0808">Transferase</keyword>
<dbReference type="Pfam" id="PF00535">
    <property type="entry name" value="Glycos_transf_2"/>
    <property type="match status" value="1"/>
</dbReference>
<dbReference type="Proteomes" id="UP000241595">
    <property type="component" value="Unassembled WGS sequence"/>
</dbReference>
<feature type="compositionally biased region" description="Low complexity" evidence="1">
    <location>
        <begin position="750"/>
        <end position="760"/>
    </location>
</feature>
<name>A0A2U3NKZ3_9MYCO</name>
<feature type="non-terminal residue" evidence="3">
    <location>
        <position position="1"/>
    </location>
</feature>
<feature type="compositionally biased region" description="Low complexity" evidence="1">
    <location>
        <begin position="606"/>
        <end position="617"/>
    </location>
</feature>
<organism evidence="3 4">
    <name type="scientific">Mycobacterium terramassiliense</name>
    <dbReference type="NCBI Taxonomy" id="1841859"/>
    <lineage>
        <taxon>Bacteria</taxon>
        <taxon>Bacillati</taxon>
        <taxon>Actinomycetota</taxon>
        <taxon>Actinomycetes</taxon>
        <taxon>Mycobacteriales</taxon>
        <taxon>Mycobacteriaceae</taxon>
        <taxon>Mycobacterium</taxon>
    </lineage>
</organism>
<dbReference type="InterPro" id="IPR029044">
    <property type="entry name" value="Nucleotide-diphossugar_trans"/>
</dbReference>
<dbReference type="InterPro" id="IPR001173">
    <property type="entry name" value="Glyco_trans_2-like"/>
</dbReference>
<reference evidence="3 4" key="1">
    <citation type="submission" date="2017-01" db="EMBL/GenBank/DDBJ databases">
        <authorList>
            <consortium name="Urmite Genomes"/>
        </authorList>
    </citation>
    <scope>NUCLEOTIDE SEQUENCE [LARGE SCALE GENOMIC DNA]</scope>
    <source>
        <strain evidence="3 4">AB308</strain>
    </source>
</reference>
<evidence type="ECO:0000313" key="3">
    <source>
        <dbReference type="EMBL" id="SPM32201.1"/>
    </source>
</evidence>
<feature type="domain" description="Glycosyltransferase 2-like" evidence="2">
    <location>
        <begin position="11"/>
        <end position="97"/>
    </location>
</feature>
<evidence type="ECO:0000313" key="4">
    <source>
        <dbReference type="Proteomes" id="UP000241595"/>
    </source>
</evidence>
<accession>A0A2U3NKZ3</accession>
<keyword evidence="4" id="KW-1185">Reference proteome</keyword>